<dbReference type="EMBL" id="FODV01000015">
    <property type="protein sequence ID" value="SEP12365.1"/>
    <property type="molecule type" value="Genomic_DNA"/>
</dbReference>
<dbReference type="Proteomes" id="UP000199126">
    <property type="component" value="Unassembled WGS sequence"/>
</dbReference>
<keyword evidence="2" id="KW-1185">Reference proteome</keyword>
<reference evidence="2" key="1">
    <citation type="submission" date="2016-10" db="EMBL/GenBank/DDBJ databases">
        <authorList>
            <person name="Varghese N."/>
            <person name="Submissions S."/>
        </authorList>
    </citation>
    <scope>NUCLEOTIDE SEQUENCE [LARGE SCALE GENOMIC DNA]</scope>
    <source>
        <strain evidence="2">CGMCC 1.10121</strain>
    </source>
</reference>
<gene>
    <name evidence="1" type="ORF">SAMN04487948_11535</name>
</gene>
<sequence length="96" mass="11121">MNITIIQDCMEDSLFHFRPVEQGCHTIFTCDLSLLGKVSSEQRTSFLLVWNLGAGFCRAEADEIRTLELDPDFQNAERRYVSSSFHTRNVLSYNRQ</sequence>
<proteinExistence type="predicted"/>
<evidence type="ECO:0000313" key="1">
    <source>
        <dbReference type="EMBL" id="SEP12365.1"/>
    </source>
</evidence>
<dbReference type="AlphaFoldDB" id="A0A1H8VAD3"/>
<protein>
    <submittedName>
        <fullName evidence="1">Uncharacterized protein</fullName>
    </submittedName>
</protein>
<accession>A0A1H8VAD3</accession>
<name>A0A1H8VAD3_9EURY</name>
<organism evidence="1 2">
    <name type="scientific">Halogranum amylolyticum</name>
    <dbReference type="NCBI Taxonomy" id="660520"/>
    <lineage>
        <taxon>Archaea</taxon>
        <taxon>Methanobacteriati</taxon>
        <taxon>Methanobacteriota</taxon>
        <taxon>Stenosarchaea group</taxon>
        <taxon>Halobacteria</taxon>
        <taxon>Halobacteriales</taxon>
        <taxon>Haloferacaceae</taxon>
    </lineage>
</organism>
<evidence type="ECO:0000313" key="2">
    <source>
        <dbReference type="Proteomes" id="UP000199126"/>
    </source>
</evidence>